<dbReference type="EMBL" id="QUAK01000111">
    <property type="protein sequence ID" value="RFU84861.1"/>
    <property type="molecule type" value="Genomic_DNA"/>
</dbReference>
<dbReference type="PANTHER" id="PTHR42695">
    <property type="entry name" value="GLUTAMINE AMIDOTRANSFERASE YLR126C-RELATED"/>
    <property type="match status" value="1"/>
</dbReference>
<dbReference type="PROSITE" id="PS51273">
    <property type="entry name" value="GATASE_TYPE_1"/>
    <property type="match status" value="1"/>
</dbReference>
<feature type="domain" description="Glutamine amidotransferase" evidence="1">
    <location>
        <begin position="18"/>
        <end position="181"/>
    </location>
</feature>
<keyword evidence="3" id="KW-1185">Reference proteome</keyword>
<keyword evidence="2" id="KW-0315">Glutamine amidotransferase</keyword>
<dbReference type="InterPro" id="IPR017926">
    <property type="entry name" value="GATASE"/>
</dbReference>
<dbReference type="Proteomes" id="UP000263094">
    <property type="component" value="Unassembled WGS sequence"/>
</dbReference>
<gene>
    <name evidence="2" type="ORF">DY218_20455</name>
</gene>
<evidence type="ECO:0000313" key="2">
    <source>
        <dbReference type="EMBL" id="RFU84861.1"/>
    </source>
</evidence>
<dbReference type="InterPro" id="IPR029062">
    <property type="entry name" value="Class_I_gatase-like"/>
</dbReference>
<dbReference type="OrthoDB" id="5196541at2"/>
<proteinExistence type="predicted"/>
<dbReference type="InterPro" id="IPR044992">
    <property type="entry name" value="ChyE-like"/>
</dbReference>
<dbReference type="AlphaFoldDB" id="A0A372M1U2"/>
<dbReference type="CDD" id="cd01741">
    <property type="entry name" value="GATase1_1"/>
    <property type="match status" value="1"/>
</dbReference>
<reference evidence="2 3" key="1">
    <citation type="submission" date="2018-08" db="EMBL/GenBank/DDBJ databases">
        <title>Isolation, diversity and antifungal activity of Actinobacteria from wheat.</title>
        <authorList>
            <person name="Han C."/>
        </authorList>
    </citation>
    <scope>NUCLEOTIDE SEQUENCE [LARGE SCALE GENOMIC DNA]</scope>
    <source>
        <strain evidence="2 3">NEAU-YY421</strain>
    </source>
</reference>
<dbReference type="Pfam" id="PF00117">
    <property type="entry name" value="GATase"/>
    <property type="match status" value="1"/>
</dbReference>
<organism evidence="2 3">
    <name type="scientific">Streptomyces triticagri</name>
    <dbReference type="NCBI Taxonomy" id="2293568"/>
    <lineage>
        <taxon>Bacteria</taxon>
        <taxon>Bacillati</taxon>
        <taxon>Actinomycetota</taxon>
        <taxon>Actinomycetes</taxon>
        <taxon>Kitasatosporales</taxon>
        <taxon>Streptomycetaceae</taxon>
        <taxon>Streptomyces</taxon>
    </lineage>
</organism>
<dbReference type="RefSeq" id="WP_128557537.1">
    <property type="nucleotide sequence ID" value="NZ_QUAK01000111.1"/>
</dbReference>
<keyword evidence="2" id="KW-0808">Transferase</keyword>
<comment type="caution">
    <text evidence="2">The sequence shown here is derived from an EMBL/GenBank/DDBJ whole genome shotgun (WGS) entry which is preliminary data.</text>
</comment>
<sequence length="247" mass="25884">MLVVQNTPSGGPGRVGDGLREAGLDLEVVQAHAGEPLPRLLGRRALLVLGGGYLPGEDERAPWLPAVRRLTAQALEDGRPMLGICLGGQLLAEVAGGRVRGRYGPPEFGSTPIRMRPEAGADPLFGPLPAVAPAIERHVDAITELPPDAVWLADSERCPHQAFRVGDAAWGVQFHPEVPAGRIGAWAPGPLREQGYDRDELLRRALAAEPAASAAWTAFTARFAAAVAGSGARTEAPNAPRARPGAP</sequence>
<name>A0A372M1U2_9ACTN</name>
<dbReference type="PANTHER" id="PTHR42695:SF5">
    <property type="entry name" value="GLUTAMINE AMIDOTRANSFERASE YLR126C-RELATED"/>
    <property type="match status" value="1"/>
</dbReference>
<dbReference type="PRINTS" id="PR00096">
    <property type="entry name" value="GATASE"/>
</dbReference>
<evidence type="ECO:0000259" key="1">
    <source>
        <dbReference type="Pfam" id="PF00117"/>
    </source>
</evidence>
<evidence type="ECO:0000313" key="3">
    <source>
        <dbReference type="Proteomes" id="UP000263094"/>
    </source>
</evidence>
<dbReference type="Gene3D" id="3.40.50.880">
    <property type="match status" value="1"/>
</dbReference>
<dbReference type="SUPFAM" id="SSF52317">
    <property type="entry name" value="Class I glutamine amidotransferase-like"/>
    <property type="match status" value="1"/>
</dbReference>
<protein>
    <submittedName>
        <fullName evidence="2">Type 1 glutamine amidotransferase</fullName>
    </submittedName>
</protein>
<accession>A0A372M1U2</accession>
<dbReference type="GO" id="GO:0005829">
    <property type="term" value="C:cytosol"/>
    <property type="evidence" value="ECO:0007669"/>
    <property type="project" value="TreeGrafter"/>
</dbReference>
<dbReference type="GO" id="GO:0016740">
    <property type="term" value="F:transferase activity"/>
    <property type="evidence" value="ECO:0007669"/>
    <property type="project" value="UniProtKB-KW"/>
</dbReference>
<dbReference type="PRINTS" id="PR00097">
    <property type="entry name" value="ANTSNTHASEII"/>
</dbReference>